<evidence type="ECO:0000313" key="12">
    <source>
        <dbReference type="Proteomes" id="UP000509704"/>
    </source>
</evidence>
<keyword evidence="2" id="KW-0235">DNA replication</keyword>
<feature type="region of interest" description="Disordered" evidence="7">
    <location>
        <begin position="386"/>
        <end position="417"/>
    </location>
</feature>
<dbReference type="RefSeq" id="XP_037143033.1">
    <property type="nucleotide sequence ID" value="XM_037287138.1"/>
</dbReference>
<dbReference type="Pfam" id="PF11600">
    <property type="entry name" value="CAF1A_acidic"/>
    <property type="match status" value="1"/>
</dbReference>
<evidence type="ECO:0000256" key="4">
    <source>
        <dbReference type="ARBA" id="ARBA00023186"/>
    </source>
</evidence>
<accession>A0A7H9AY35</accession>
<feature type="compositionally biased region" description="Basic and acidic residues" evidence="7">
    <location>
        <begin position="141"/>
        <end position="185"/>
    </location>
</feature>
<gene>
    <name evidence="11" type="ORF">HG535_0B03440</name>
</gene>
<dbReference type="EMBL" id="CP058605">
    <property type="protein sequence ID" value="QLG71305.1"/>
    <property type="molecule type" value="Genomic_DNA"/>
</dbReference>
<evidence type="ECO:0000313" key="11">
    <source>
        <dbReference type="EMBL" id="QLG71305.1"/>
    </source>
</evidence>
<comment type="subcellular location">
    <subcellularLocation>
        <location evidence="1">Nucleus</location>
    </subcellularLocation>
</comment>
<evidence type="ECO:0000259" key="9">
    <source>
        <dbReference type="Pfam" id="PF12253"/>
    </source>
</evidence>
<keyword evidence="6" id="KW-0539">Nucleus</keyword>
<dbReference type="InterPro" id="IPR048800">
    <property type="entry name" value="Cac1-like_C"/>
</dbReference>
<feature type="compositionally biased region" description="Low complexity" evidence="7">
    <location>
        <begin position="507"/>
        <end position="518"/>
    </location>
</feature>
<protein>
    <recommendedName>
        <fullName evidence="13">Chromatin assembly factor 1 subunit p90</fullName>
    </recommendedName>
</protein>
<feature type="domain" description="Chromatin assembly factor 1 subunit Cac1-like C-terminal" evidence="10">
    <location>
        <begin position="533"/>
        <end position="586"/>
    </location>
</feature>
<evidence type="ECO:0000256" key="5">
    <source>
        <dbReference type="ARBA" id="ARBA00023204"/>
    </source>
</evidence>
<evidence type="ECO:0000259" key="10">
    <source>
        <dbReference type="Pfam" id="PF21796"/>
    </source>
</evidence>
<organism evidence="11 12">
    <name type="scientific">Zygotorulaspora mrakii</name>
    <name type="common">Zygosaccharomyces mrakii</name>
    <dbReference type="NCBI Taxonomy" id="42260"/>
    <lineage>
        <taxon>Eukaryota</taxon>
        <taxon>Fungi</taxon>
        <taxon>Dikarya</taxon>
        <taxon>Ascomycota</taxon>
        <taxon>Saccharomycotina</taxon>
        <taxon>Saccharomycetes</taxon>
        <taxon>Saccharomycetales</taxon>
        <taxon>Saccharomycetaceae</taxon>
        <taxon>Zygotorulaspora</taxon>
    </lineage>
</organism>
<feature type="compositionally biased region" description="Basic and acidic residues" evidence="7">
    <location>
        <begin position="119"/>
        <end position="134"/>
    </location>
</feature>
<keyword evidence="12" id="KW-1185">Reference proteome</keyword>
<name>A0A7H9AY35_ZYGMR</name>
<dbReference type="GO" id="GO:0006260">
    <property type="term" value="P:DNA replication"/>
    <property type="evidence" value="ECO:0007669"/>
    <property type="project" value="UniProtKB-KW"/>
</dbReference>
<dbReference type="GO" id="GO:0033186">
    <property type="term" value="C:CAF-1 complex"/>
    <property type="evidence" value="ECO:0007669"/>
    <property type="project" value="TreeGrafter"/>
</dbReference>
<dbReference type="PANTHER" id="PTHR15272">
    <property type="entry name" value="CHROMATIN ASSEMBLY FACTOR 1 SUBUNIT A CAF-1 SUBUNIT A"/>
    <property type="match status" value="1"/>
</dbReference>
<dbReference type="GO" id="GO:0006281">
    <property type="term" value="P:DNA repair"/>
    <property type="evidence" value="ECO:0007669"/>
    <property type="project" value="UniProtKB-KW"/>
</dbReference>
<evidence type="ECO:0000256" key="7">
    <source>
        <dbReference type="SAM" id="MobiDB-lite"/>
    </source>
</evidence>
<feature type="domain" description="Chromatin assembly factor 1 p150 subunit acidic region" evidence="8">
    <location>
        <begin position="126"/>
        <end position="253"/>
    </location>
</feature>
<dbReference type="AlphaFoldDB" id="A0A7H9AY35"/>
<dbReference type="PANTHER" id="PTHR15272:SF0">
    <property type="entry name" value="CHROMATIN ASSEMBLY FACTOR 1 SUBUNIT A"/>
    <property type="match status" value="1"/>
</dbReference>
<evidence type="ECO:0000256" key="2">
    <source>
        <dbReference type="ARBA" id="ARBA00022705"/>
    </source>
</evidence>
<proteinExistence type="predicted"/>
<reference evidence="11 12" key="1">
    <citation type="submission" date="2020-07" db="EMBL/GenBank/DDBJ databases">
        <title>The yeast mating-type switching endonuclease HO is a domesticated member of an unorthodox homing genetic element family.</title>
        <authorList>
            <person name="Coughlan A.Y."/>
            <person name="Lombardi L."/>
            <person name="Braun-Galleani S."/>
            <person name="Martos A.R."/>
            <person name="Galeote V."/>
            <person name="Bigey F."/>
            <person name="Dequin S."/>
            <person name="Byrne K.P."/>
            <person name="Wolfe K.H."/>
        </authorList>
    </citation>
    <scope>NUCLEOTIDE SEQUENCE [LARGE SCALE GENOMIC DNA]</scope>
    <source>
        <strain evidence="11 12">NRRL Y-6702</strain>
    </source>
</reference>
<feature type="region of interest" description="Disordered" evidence="7">
    <location>
        <begin position="1"/>
        <end position="185"/>
    </location>
</feature>
<evidence type="ECO:0000259" key="8">
    <source>
        <dbReference type="Pfam" id="PF11600"/>
    </source>
</evidence>
<feature type="domain" description="Chromatin assembly factor 1 subunit A dimerization" evidence="9">
    <location>
        <begin position="338"/>
        <end position="412"/>
    </location>
</feature>
<evidence type="ECO:0008006" key="13">
    <source>
        <dbReference type="Google" id="ProtNLM"/>
    </source>
</evidence>
<dbReference type="GeneID" id="59234966"/>
<evidence type="ECO:0000256" key="3">
    <source>
        <dbReference type="ARBA" id="ARBA00022763"/>
    </source>
</evidence>
<dbReference type="KEGG" id="zmk:HG535_0B03440"/>
<dbReference type="InterPro" id="IPR021644">
    <property type="entry name" value="CAF-1_p150_acidic"/>
</dbReference>
<dbReference type="InterPro" id="IPR022043">
    <property type="entry name" value="CAF1A_DD"/>
</dbReference>
<feature type="compositionally biased region" description="Basic and acidic residues" evidence="7">
    <location>
        <begin position="61"/>
        <end position="86"/>
    </location>
</feature>
<sequence>MTTPSAVSGKRKEILAFFQGNRNKTPKDNTTEKPMGDDQSDVVVDLEASEDNITTTAEKCTTVEKEGNDNIKDDETSLRRSQERHLMNNTDTAKNGPSRAESNELKLGNDSALNSPASKDVKSALSKEKEEIKLQRNITRQRKEEEKRQREAQRQEEKRKREQQREEERRKREERKKQKELERLEVKRQKELEKRLKEEEKLKLDEVKRLKELSKEKSQLRIGNFFKKVNDSTKQLDVKSDFNKYFLPFYAKDGTILPKNSDGSKFDLAKSKSALDSILIKKEGKNENNDTLLEWLDSKKCKRGYKVKFTATELLKQMASKEKEESELLNLLFLIPQKYIKFYENVRPPYIGTYSKEIVLPVDNPFSTEGTGFNYEYDSDLEWVNEEGEEGEEGEIDNLESEEEDEDEDEEQDEASDGEFDGFLELEEKSADGPQGKKKKFFGPLIPTVCLRSEINKMDESDRRYFEEIKVTCLSDKQPFPIDPHIPFAKEQEATGIKRALPEGQSDKTSASSSPSVSPQKRAKTLISDTKSLLKLFDEVEGSTFSLGTVTEIAQKNLPQYSKQLIKNTVKEYAIRGTGPTRKWQIKDHKHWDDLRTITD</sequence>
<dbReference type="OrthoDB" id="79480at2759"/>
<dbReference type="Pfam" id="PF21796">
    <property type="entry name" value="Cac1_C"/>
    <property type="match status" value="1"/>
</dbReference>
<keyword evidence="3" id="KW-0227">DNA damage</keyword>
<evidence type="ECO:0000256" key="1">
    <source>
        <dbReference type="ARBA" id="ARBA00004123"/>
    </source>
</evidence>
<keyword evidence="5" id="KW-0234">DNA repair</keyword>
<dbReference type="Pfam" id="PF12253">
    <property type="entry name" value="CAF1A_dimeriz"/>
    <property type="match status" value="1"/>
</dbReference>
<dbReference type="GO" id="GO:0006334">
    <property type="term" value="P:nucleosome assembly"/>
    <property type="evidence" value="ECO:0007669"/>
    <property type="project" value="TreeGrafter"/>
</dbReference>
<dbReference type="Proteomes" id="UP000509704">
    <property type="component" value="Chromosome 2"/>
</dbReference>
<dbReference type="GO" id="GO:0005634">
    <property type="term" value="C:nucleus"/>
    <property type="evidence" value="ECO:0007669"/>
    <property type="project" value="UniProtKB-SubCell"/>
</dbReference>
<feature type="compositionally biased region" description="Basic and acidic residues" evidence="7">
    <location>
        <begin position="25"/>
        <end position="36"/>
    </location>
</feature>
<evidence type="ECO:0000256" key="6">
    <source>
        <dbReference type="ARBA" id="ARBA00023242"/>
    </source>
</evidence>
<feature type="region of interest" description="Disordered" evidence="7">
    <location>
        <begin position="501"/>
        <end position="524"/>
    </location>
</feature>
<keyword evidence="4" id="KW-0143">Chaperone</keyword>